<evidence type="ECO:0000256" key="3">
    <source>
        <dbReference type="ARBA" id="ARBA00023170"/>
    </source>
</evidence>
<protein>
    <submittedName>
        <fullName evidence="5">Uncharacterized protein</fullName>
    </submittedName>
</protein>
<gene>
    <name evidence="5" type="ORF">SK128_019032</name>
</gene>
<evidence type="ECO:0000313" key="6">
    <source>
        <dbReference type="Proteomes" id="UP001381693"/>
    </source>
</evidence>
<evidence type="ECO:0000256" key="2">
    <source>
        <dbReference type="ARBA" id="ARBA00023163"/>
    </source>
</evidence>
<feature type="region of interest" description="Disordered" evidence="4">
    <location>
        <begin position="16"/>
        <end position="42"/>
    </location>
</feature>
<name>A0AAN8WWN3_HALRR</name>
<accession>A0AAN8WWN3</accession>
<sequence length="677" mass="76960">MNPYFVSCAEFATEQPRAVTSEPSAATHAKPSSEDAYKRGSMRRSSALRMEYATSEKIGEAAKRVGMNKSLVMTEEDRKALMSRKLERKRKLLLEHQRIDKLIQESNFLSQKDPNTNFANTNRDNSIQNHSSQKNAQKELADNRNDSKITEILTHEDKGKILYLQKLLRKALCFPEFPQHYYEQNADIIEHLFFLLCKSMGKFFSFNPEFRNLQARNQKALLKPAVAKAVFILGMHQFEHQGNCWPRRPLTSNCSFPTIDMPAVEKFIDDQETISKWKEFIWKYSALYSDEVIMLLTLMITLFDNNDNVIADKLEIANKKAGYVSLLENYVKQFYSTSSLSTVISQIFASLTDVQKLEECFQNSSTEEKNSSASDSRGSHCFSSSLGTKTSLPPKKALHMRNINSFRAEENQDVLFLGKFKNTFPSDESIKLEKHTFQSDYALKEYHTHRSPNRNLNPVALKPIHDLDHDFQTASNTCLDKELLQTMTQSNMQLDKKLHSQDNRELYPPLLGFQVASVSKNTPNISTNDACQQASTLQDPMSFLTHYNTHTKSQDKGNFPLGITYHQSFMVAPKNSPHGLLSLENIGAKLVTESGASSSKKIYVIDAKNDNGEITTSLPEKGKVQCQLPISYKEQRVEASKLSSEDEELIEALEKSLPPYLAKHLAKKIGKASREHM</sequence>
<keyword evidence="1" id="KW-0805">Transcription regulation</keyword>
<comment type="caution">
    <text evidence="5">The sequence shown here is derived from an EMBL/GenBank/DDBJ whole genome shotgun (WGS) entry which is preliminary data.</text>
</comment>
<keyword evidence="2" id="KW-0804">Transcription</keyword>
<dbReference type="AlphaFoldDB" id="A0AAN8WWN3"/>
<feature type="compositionally biased region" description="Polar residues" evidence="4">
    <location>
        <begin position="110"/>
        <end position="135"/>
    </location>
</feature>
<reference evidence="5 6" key="1">
    <citation type="submission" date="2023-11" db="EMBL/GenBank/DDBJ databases">
        <title>Halocaridina rubra genome assembly.</title>
        <authorList>
            <person name="Smith C."/>
        </authorList>
    </citation>
    <scope>NUCLEOTIDE SEQUENCE [LARGE SCALE GENOMIC DNA]</scope>
    <source>
        <strain evidence="5">EP-1</strain>
        <tissue evidence="5">Whole</tissue>
    </source>
</reference>
<evidence type="ECO:0000256" key="1">
    <source>
        <dbReference type="ARBA" id="ARBA00023015"/>
    </source>
</evidence>
<evidence type="ECO:0000313" key="5">
    <source>
        <dbReference type="EMBL" id="KAK7072362.1"/>
    </source>
</evidence>
<keyword evidence="3" id="KW-0675">Receptor</keyword>
<feature type="region of interest" description="Disordered" evidence="4">
    <location>
        <begin position="366"/>
        <end position="388"/>
    </location>
</feature>
<dbReference type="Proteomes" id="UP001381693">
    <property type="component" value="Unassembled WGS sequence"/>
</dbReference>
<keyword evidence="6" id="KW-1185">Reference proteome</keyword>
<feature type="region of interest" description="Disordered" evidence="4">
    <location>
        <begin position="110"/>
        <end position="143"/>
    </location>
</feature>
<dbReference type="SUPFAM" id="SSF48508">
    <property type="entry name" value="Nuclear receptor ligand-binding domain"/>
    <property type="match status" value="1"/>
</dbReference>
<organism evidence="5 6">
    <name type="scientific">Halocaridina rubra</name>
    <name type="common">Hawaiian red shrimp</name>
    <dbReference type="NCBI Taxonomy" id="373956"/>
    <lineage>
        <taxon>Eukaryota</taxon>
        <taxon>Metazoa</taxon>
        <taxon>Ecdysozoa</taxon>
        <taxon>Arthropoda</taxon>
        <taxon>Crustacea</taxon>
        <taxon>Multicrustacea</taxon>
        <taxon>Malacostraca</taxon>
        <taxon>Eumalacostraca</taxon>
        <taxon>Eucarida</taxon>
        <taxon>Decapoda</taxon>
        <taxon>Pleocyemata</taxon>
        <taxon>Caridea</taxon>
        <taxon>Atyoidea</taxon>
        <taxon>Atyidae</taxon>
        <taxon>Halocaridina</taxon>
    </lineage>
</organism>
<dbReference type="EMBL" id="JAXCGZ010013527">
    <property type="protein sequence ID" value="KAK7072362.1"/>
    <property type="molecule type" value="Genomic_DNA"/>
</dbReference>
<dbReference type="InterPro" id="IPR035500">
    <property type="entry name" value="NHR-like_dom_sf"/>
</dbReference>
<proteinExistence type="predicted"/>
<evidence type="ECO:0000256" key="4">
    <source>
        <dbReference type="SAM" id="MobiDB-lite"/>
    </source>
</evidence>
<dbReference type="Gene3D" id="1.10.565.10">
    <property type="entry name" value="Retinoid X Receptor"/>
    <property type="match status" value="1"/>
</dbReference>